<evidence type="ECO:0000256" key="4">
    <source>
        <dbReference type="ARBA" id="ARBA00022519"/>
    </source>
</evidence>
<proteinExistence type="predicted"/>
<sequence length="269" mass="28294" precursor="true">MIRAAELVLLVALTFVLARMIWLVAFGASAGDFRQDSVDTATVAGSGIAYDADLNRLTQTTLFSAPRAAAAADAAPALAPETRLALVLRGVRRGATDDTGGAIIQTPDNRQRFFRVGSEILDGVTLDRVLVDHVRISRRGIAEVLYLRPEAAAAAREAGGEPSAASGRATTPTGAPRRGQLEDVAGLFQVRARYAGDTLTGYRIESGNAAMLSVLGLRETDVITAIEGRPVATIGDLQALLDRDGGSNSIRFSISRGGLPLTISRTLPQ</sequence>
<dbReference type="KEGG" id="mmr:Mmar10_0380"/>
<keyword evidence="12" id="KW-1185">Reference proteome</keyword>
<dbReference type="Pfam" id="PF11356">
    <property type="entry name" value="T2SSC"/>
    <property type="match status" value="1"/>
</dbReference>
<dbReference type="Proteomes" id="UP000001964">
    <property type="component" value="Chromosome"/>
</dbReference>
<dbReference type="HOGENOM" id="CLU_1033654_0_0_5"/>
<evidence type="ECO:0000256" key="9">
    <source>
        <dbReference type="SAM" id="MobiDB-lite"/>
    </source>
</evidence>
<dbReference type="InterPro" id="IPR036034">
    <property type="entry name" value="PDZ_sf"/>
</dbReference>
<keyword evidence="2" id="KW-0813">Transport</keyword>
<evidence type="ECO:0000256" key="2">
    <source>
        <dbReference type="ARBA" id="ARBA00022448"/>
    </source>
</evidence>
<dbReference type="Gene3D" id="2.30.30.830">
    <property type="match status" value="1"/>
</dbReference>
<evidence type="ECO:0000256" key="5">
    <source>
        <dbReference type="ARBA" id="ARBA00022692"/>
    </source>
</evidence>
<evidence type="ECO:0000256" key="6">
    <source>
        <dbReference type="ARBA" id="ARBA00022927"/>
    </source>
</evidence>
<dbReference type="GO" id="GO:0005886">
    <property type="term" value="C:plasma membrane"/>
    <property type="evidence" value="ECO:0007669"/>
    <property type="project" value="UniProtKB-SubCell"/>
</dbReference>
<evidence type="ECO:0000313" key="12">
    <source>
        <dbReference type="Proteomes" id="UP000001964"/>
    </source>
</evidence>
<keyword evidence="8" id="KW-0472">Membrane</keyword>
<keyword evidence="5" id="KW-0812">Transmembrane</keyword>
<organism evidence="11 12">
    <name type="scientific">Maricaulis maris (strain MCS10)</name>
    <name type="common">Caulobacter maris</name>
    <dbReference type="NCBI Taxonomy" id="394221"/>
    <lineage>
        <taxon>Bacteria</taxon>
        <taxon>Pseudomonadati</taxon>
        <taxon>Pseudomonadota</taxon>
        <taxon>Alphaproteobacteria</taxon>
        <taxon>Maricaulales</taxon>
        <taxon>Maricaulaceae</taxon>
        <taxon>Maricaulis</taxon>
    </lineage>
</organism>
<dbReference type="eggNOG" id="COG3031">
    <property type="taxonomic scope" value="Bacteria"/>
</dbReference>
<gene>
    <name evidence="11" type="ordered locus">Mmar10_0380</name>
</gene>
<evidence type="ECO:0000256" key="7">
    <source>
        <dbReference type="ARBA" id="ARBA00022989"/>
    </source>
</evidence>
<evidence type="ECO:0000256" key="8">
    <source>
        <dbReference type="ARBA" id="ARBA00023136"/>
    </source>
</evidence>
<dbReference type="Gene3D" id="2.30.42.10">
    <property type="match status" value="1"/>
</dbReference>
<dbReference type="GO" id="GO:0015031">
    <property type="term" value="P:protein transport"/>
    <property type="evidence" value="ECO:0007669"/>
    <property type="project" value="UniProtKB-KW"/>
</dbReference>
<dbReference type="AlphaFoldDB" id="Q0ASR4"/>
<accession>Q0ASR4</accession>
<dbReference type="InterPro" id="IPR024961">
    <property type="entry name" value="T2SS_GspC_N"/>
</dbReference>
<feature type="region of interest" description="Disordered" evidence="9">
    <location>
        <begin position="157"/>
        <end position="180"/>
    </location>
</feature>
<keyword evidence="4" id="KW-0997">Cell inner membrane</keyword>
<comment type="subcellular location">
    <subcellularLocation>
        <location evidence="1">Cell inner membrane</location>
    </subcellularLocation>
</comment>
<feature type="compositionally biased region" description="Low complexity" evidence="9">
    <location>
        <begin position="157"/>
        <end position="169"/>
    </location>
</feature>
<dbReference type="EMBL" id="CP000449">
    <property type="protein sequence ID" value="ABI64673.1"/>
    <property type="molecule type" value="Genomic_DNA"/>
</dbReference>
<evidence type="ECO:0000256" key="3">
    <source>
        <dbReference type="ARBA" id="ARBA00022475"/>
    </source>
</evidence>
<dbReference type="STRING" id="394221.Mmar10_0380"/>
<reference evidence="11 12" key="1">
    <citation type="submission" date="2006-08" db="EMBL/GenBank/DDBJ databases">
        <title>Complete sequence of Maricaulis maris MCS10.</title>
        <authorList>
            <consortium name="US DOE Joint Genome Institute"/>
            <person name="Copeland A."/>
            <person name="Lucas S."/>
            <person name="Lapidus A."/>
            <person name="Barry K."/>
            <person name="Detter J.C."/>
            <person name="Glavina del Rio T."/>
            <person name="Hammon N."/>
            <person name="Israni S."/>
            <person name="Dalin E."/>
            <person name="Tice H."/>
            <person name="Pitluck S."/>
            <person name="Saunders E."/>
            <person name="Brettin T."/>
            <person name="Bruce D."/>
            <person name="Han C."/>
            <person name="Tapia R."/>
            <person name="Gilna P."/>
            <person name="Schmutz J."/>
            <person name="Larimer F."/>
            <person name="Land M."/>
            <person name="Hauser L."/>
            <person name="Kyrpides N."/>
            <person name="Mikhailova N."/>
            <person name="Viollier P."/>
            <person name="Stephens C."/>
            <person name="Richardson P."/>
        </authorList>
    </citation>
    <scope>NUCLEOTIDE SEQUENCE [LARGE SCALE GENOMIC DNA]</scope>
    <source>
        <strain evidence="11 12">MCS10</strain>
    </source>
</reference>
<protein>
    <recommendedName>
        <fullName evidence="10">Type II secretion system protein GspC N-terminal domain-containing protein</fullName>
    </recommendedName>
</protein>
<keyword evidence="3" id="KW-1003">Cell membrane</keyword>
<evidence type="ECO:0000256" key="1">
    <source>
        <dbReference type="ARBA" id="ARBA00004533"/>
    </source>
</evidence>
<keyword evidence="6" id="KW-0653">Protein transport</keyword>
<evidence type="ECO:0000313" key="11">
    <source>
        <dbReference type="EMBL" id="ABI64673.1"/>
    </source>
</evidence>
<dbReference type="RefSeq" id="WP_011642320.1">
    <property type="nucleotide sequence ID" value="NC_008347.1"/>
</dbReference>
<evidence type="ECO:0000259" key="10">
    <source>
        <dbReference type="Pfam" id="PF11356"/>
    </source>
</evidence>
<dbReference type="SUPFAM" id="SSF50156">
    <property type="entry name" value="PDZ domain-like"/>
    <property type="match status" value="1"/>
</dbReference>
<keyword evidence="7" id="KW-1133">Transmembrane helix</keyword>
<feature type="domain" description="Type II secretion system protein GspC N-terminal" evidence="10">
    <location>
        <begin position="8"/>
        <end position="147"/>
    </location>
</feature>
<name>Q0ASR4_MARMM</name>